<evidence type="ECO:0000256" key="3">
    <source>
        <dbReference type="ARBA" id="ARBA00022692"/>
    </source>
</evidence>
<feature type="domain" description="Torsin-1A C-terminal" evidence="9">
    <location>
        <begin position="385"/>
        <end position="440"/>
    </location>
</feature>
<feature type="compositionally biased region" description="Basic residues" evidence="8">
    <location>
        <begin position="106"/>
        <end position="115"/>
    </location>
</feature>
<dbReference type="AlphaFoldDB" id="A0AA47NA01"/>
<organism evidence="10 11">
    <name type="scientific">Merluccius polli</name>
    <name type="common">Benguela hake</name>
    <name type="synonym">Merluccius cadenati</name>
    <dbReference type="NCBI Taxonomy" id="89951"/>
    <lineage>
        <taxon>Eukaryota</taxon>
        <taxon>Metazoa</taxon>
        <taxon>Chordata</taxon>
        <taxon>Craniata</taxon>
        <taxon>Vertebrata</taxon>
        <taxon>Euteleostomi</taxon>
        <taxon>Actinopterygii</taxon>
        <taxon>Neopterygii</taxon>
        <taxon>Teleostei</taxon>
        <taxon>Neoteleostei</taxon>
        <taxon>Acanthomorphata</taxon>
        <taxon>Zeiogadaria</taxon>
        <taxon>Gadariae</taxon>
        <taxon>Gadiformes</taxon>
        <taxon>Gadoidei</taxon>
        <taxon>Merlucciidae</taxon>
        <taxon>Merluccius</taxon>
    </lineage>
</organism>
<proteinExistence type="inferred from homology"/>
<evidence type="ECO:0000256" key="8">
    <source>
        <dbReference type="SAM" id="MobiDB-lite"/>
    </source>
</evidence>
<comment type="caution">
    <text evidence="10">The sequence shown here is derived from an EMBL/GenBank/DDBJ whole genome shotgun (WGS) entry which is preliminary data.</text>
</comment>
<evidence type="ECO:0000259" key="9">
    <source>
        <dbReference type="Pfam" id="PF21376"/>
    </source>
</evidence>
<dbReference type="GO" id="GO:0016887">
    <property type="term" value="F:ATP hydrolysis activity"/>
    <property type="evidence" value="ECO:0007669"/>
    <property type="project" value="InterPro"/>
</dbReference>
<reference evidence="10" key="1">
    <citation type="journal article" date="2023" name="Front. Mar. Sci.">
        <title>A new Merluccius polli reference genome to investigate the effects of global change in West African waters.</title>
        <authorList>
            <person name="Mateo J.L."/>
            <person name="Blanco-Fernandez C."/>
            <person name="Garcia-Vazquez E."/>
            <person name="Machado-Schiaffino G."/>
        </authorList>
    </citation>
    <scope>NUCLEOTIDE SEQUENCE</scope>
    <source>
        <strain evidence="10">C29</strain>
        <tissue evidence="10">Fin</tissue>
    </source>
</reference>
<name>A0AA47NA01_MERPO</name>
<evidence type="ECO:0000256" key="6">
    <source>
        <dbReference type="ARBA" id="ARBA00022989"/>
    </source>
</evidence>
<dbReference type="PRINTS" id="PR00300">
    <property type="entry name" value="CLPPROTEASEA"/>
</dbReference>
<dbReference type="InterPro" id="IPR001270">
    <property type="entry name" value="ClpA/B"/>
</dbReference>
<gene>
    <name evidence="10" type="primary">tor4a</name>
    <name evidence="10" type="ORF">N1851_003565</name>
</gene>
<dbReference type="Proteomes" id="UP001174136">
    <property type="component" value="Unassembled WGS sequence"/>
</dbReference>
<evidence type="ECO:0000256" key="4">
    <source>
        <dbReference type="ARBA" id="ARBA00022741"/>
    </source>
</evidence>
<dbReference type="PANTHER" id="PTHR10760">
    <property type="entry name" value="TORSIN"/>
    <property type="match status" value="1"/>
</dbReference>
<dbReference type="EMBL" id="JAOPHQ010000570">
    <property type="protein sequence ID" value="KAK0154346.1"/>
    <property type="molecule type" value="Genomic_DNA"/>
</dbReference>
<feature type="compositionally biased region" description="Acidic residues" evidence="8">
    <location>
        <begin position="14"/>
        <end position="32"/>
    </location>
</feature>
<dbReference type="Pfam" id="PF21376">
    <property type="entry name" value="TOR1A_C"/>
    <property type="match status" value="1"/>
</dbReference>
<feature type="compositionally biased region" description="Gly residues" evidence="8">
    <location>
        <begin position="332"/>
        <end position="344"/>
    </location>
</feature>
<dbReference type="InterPro" id="IPR049337">
    <property type="entry name" value="TOR1A_C"/>
</dbReference>
<comment type="subcellular location">
    <subcellularLocation>
        <location evidence="1">Membrane</location>
        <topology evidence="1">Single-pass membrane protein</topology>
    </subcellularLocation>
</comment>
<keyword evidence="4" id="KW-0547">Nucleotide-binding</keyword>
<evidence type="ECO:0000256" key="2">
    <source>
        <dbReference type="ARBA" id="ARBA00006235"/>
    </source>
</evidence>
<accession>A0AA47NA01</accession>
<dbReference type="PANTHER" id="PTHR10760:SF1">
    <property type="entry name" value="TORSIN-4A"/>
    <property type="match status" value="1"/>
</dbReference>
<protein>
    <submittedName>
        <fullName evidence="10">Torsin-4A</fullName>
    </submittedName>
</protein>
<dbReference type="InterPro" id="IPR010448">
    <property type="entry name" value="Torsin"/>
</dbReference>
<dbReference type="GO" id="GO:0005635">
    <property type="term" value="C:nuclear envelope"/>
    <property type="evidence" value="ECO:0007669"/>
    <property type="project" value="TreeGrafter"/>
</dbReference>
<keyword evidence="11" id="KW-1185">Reference proteome</keyword>
<dbReference type="GO" id="GO:0016020">
    <property type="term" value="C:membrane"/>
    <property type="evidence" value="ECO:0007669"/>
    <property type="project" value="UniProtKB-SubCell"/>
</dbReference>
<dbReference type="InterPro" id="IPR027417">
    <property type="entry name" value="P-loop_NTPase"/>
</dbReference>
<feature type="region of interest" description="Disordered" evidence="8">
    <location>
        <begin position="332"/>
        <end position="352"/>
    </location>
</feature>
<feature type="region of interest" description="Disordered" evidence="8">
    <location>
        <begin position="72"/>
        <end position="124"/>
    </location>
</feature>
<evidence type="ECO:0000313" key="10">
    <source>
        <dbReference type="EMBL" id="KAK0154346.1"/>
    </source>
</evidence>
<evidence type="ECO:0000313" key="11">
    <source>
        <dbReference type="Proteomes" id="UP001174136"/>
    </source>
</evidence>
<evidence type="ECO:0000256" key="1">
    <source>
        <dbReference type="ARBA" id="ARBA00004167"/>
    </source>
</evidence>
<evidence type="ECO:0000256" key="7">
    <source>
        <dbReference type="ARBA" id="ARBA00023136"/>
    </source>
</evidence>
<dbReference type="Pfam" id="PF06309">
    <property type="entry name" value="Torsin"/>
    <property type="match status" value="1"/>
</dbReference>
<keyword evidence="6" id="KW-1133">Transmembrane helix</keyword>
<sequence>MSIYNGSDRLSESLADDQTEGEEVERDEEEEGSRDSEGTKASLSTFSSLRAVMRIRQKYLVMKKRRLEMSQAFGGTGPRTGAPGRTSPKIFTFDGLTPSPATAPERKRKRRKRRVMYPTGGGCRAPPKPEWSRAKYCLYLLCAIVFLQVYNAIENLDDHVLRYDLDGLEKTLRREVFGQRGAVEGLLALLRDYLSTYVHNKPLVLSVNGPSGVGKSHLGRLLVGHFRALVGEPLVLQYYVLHHCPLEADAWHCARALSVVVTQAVQRAEEEEKIPLFVFDEAEHMHVEILDALRDLVATKRSNEYLNAIYLFLSNLGDGHITRHLLHNSSSAGGGGGGGGGGGMMMMSSSSGGNLARELMPVLRDTLEKLHPLWALADIVPMSLLEKSHVMDCFLEEMTGEGFYPDRENIERLAGEMEYYPAVGEHQYARTGCKQVVAKVNLL</sequence>
<keyword evidence="7" id="KW-0472">Membrane</keyword>
<keyword evidence="3" id="KW-0812">Transmembrane</keyword>
<keyword evidence="5" id="KW-0067">ATP-binding</keyword>
<dbReference type="GO" id="GO:0005788">
    <property type="term" value="C:endoplasmic reticulum lumen"/>
    <property type="evidence" value="ECO:0007669"/>
    <property type="project" value="TreeGrafter"/>
</dbReference>
<dbReference type="SUPFAM" id="SSF52540">
    <property type="entry name" value="P-loop containing nucleoside triphosphate hydrolases"/>
    <property type="match status" value="1"/>
</dbReference>
<feature type="region of interest" description="Disordered" evidence="8">
    <location>
        <begin position="1"/>
        <end position="42"/>
    </location>
</feature>
<dbReference type="Gene3D" id="3.40.50.300">
    <property type="entry name" value="P-loop containing nucleotide triphosphate hydrolases"/>
    <property type="match status" value="1"/>
</dbReference>
<comment type="similarity">
    <text evidence="2">Belongs to the ClpA/ClpB family. Torsin subfamily.</text>
</comment>
<evidence type="ECO:0000256" key="5">
    <source>
        <dbReference type="ARBA" id="ARBA00022840"/>
    </source>
</evidence>
<dbReference type="GO" id="GO:0005524">
    <property type="term" value="F:ATP binding"/>
    <property type="evidence" value="ECO:0007669"/>
    <property type="project" value="UniProtKB-KW"/>
</dbReference>